<protein>
    <submittedName>
        <fullName evidence="1">Uncharacterized protein</fullName>
    </submittedName>
</protein>
<sequence length="130" mass="15260">MLIDDMDWGELTDEQRKAALALGYNEVNWDADDEEDIPLSDLYWCQLTPEQQTSAATIGYNQLNWDSSGAEEPWFYCRCGDDKCHSADGFRGLKYLPVEEQKRLYWVVEPYVQHQIAWKLYQLEQEKEGI</sequence>
<accession>A0A1E7F3K3</accession>
<organism evidence="1 2">
    <name type="scientific">Fragilariopsis cylindrus CCMP1102</name>
    <dbReference type="NCBI Taxonomy" id="635003"/>
    <lineage>
        <taxon>Eukaryota</taxon>
        <taxon>Sar</taxon>
        <taxon>Stramenopiles</taxon>
        <taxon>Ochrophyta</taxon>
        <taxon>Bacillariophyta</taxon>
        <taxon>Bacillariophyceae</taxon>
        <taxon>Bacillariophycidae</taxon>
        <taxon>Bacillariales</taxon>
        <taxon>Bacillariaceae</taxon>
        <taxon>Fragilariopsis</taxon>
    </lineage>
</organism>
<dbReference type="Proteomes" id="UP000095751">
    <property type="component" value="Unassembled WGS sequence"/>
</dbReference>
<evidence type="ECO:0000313" key="1">
    <source>
        <dbReference type="EMBL" id="OEU12727.1"/>
    </source>
</evidence>
<proteinExistence type="predicted"/>
<dbReference type="AlphaFoldDB" id="A0A1E7F3K3"/>
<dbReference type="InParanoid" id="A0A1E7F3K3"/>
<evidence type="ECO:0000313" key="2">
    <source>
        <dbReference type="Proteomes" id="UP000095751"/>
    </source>
</evidence>
<dbReference type="OrthoDB" id="36624at2759"/>
<dbReference type="EMBL" id="KV784364">
    <property type="protein sequence ID" value="OEU12727.1"/>
    <property type="molecule type" value="Genomic_DNA"/>
</dbReference>
<name>A0A1E7F3K3_9STRA</name>
<keyword evidence="2" id="KW-1185">Reference proteome</keyword>
<gene>
    <name evidence="1" type="ORF">FRACYDRAFT_270453</name>
</gene>
<dbReference type="KEGG" id="fcy:FRACYDRAFT_270453"/>
<reference evidence="1 2" key="1">
    <citation type="submission" date="2016-09" db="EMBL/GenBank/DDBJ databases">
        <title>Extensive genetic diversity and differential bi-allelic expression allows diatom success in the polar Southern Ocean.</title>
        <authorList>
            <consortium name="DOE Joint Genome Institute"/>
            <person name="Mock T."/>
            <person name="Otillar R.P."/>
            <person name="Strauss J."/>
            <person name="Dupont C."/>
            <person name="Frickenhaus S."/>
            <person name="Maumus F."/>
            <person name="Mcmullan M."/>
            <person name="Sanges R."/>
            <person name="Schmutz J."/>
            <person name="Toseland A."/>
            <person name="Valas R."/>
            <person name="Veluchamy A."/>
            <person name="Ward B.J."/>
            <person name="Allen A."/>
            <person name="Barry K."/>
            <person name="Falciatore A."/>
            <person name="Ferrante M."/>
            <person name="Fortunato A.E."/>
            <person name="Gloeckner G."/>
            <person name="Gruber A."/>
            <person name="Hipkin R."/>
            <person name="Janech M."/>
            <person name="Kroth P."/>
            <person name="Leese F."/>
            <person name="Lindquist E."/>
            <person name="Lyon B.R."/>
            <person name="Martin J."/>
            <person name="Mayer C."/>
            <person name="Parker M."/>
            <person name="Quesneville H."/>
            <person name="Raymond J."/>
            <person name="Uhlig C."/>
            <person name="Valentin K.U."/>
            <person name="Worden A.Z."/>
            <person name="Armbrust E.V."/>
            <person name="Bowler C."/>
            <person name="Green B."/>
            <person name="Moulton V."/>
            <person name="Van Oosterhout C."/>
            <person name="Grigoriev I."/>
        </authorList>
    </citation>
    <scope>NUCLEOTIDE SEQUENCE [LARGE SCALE GENOMIC DNA]</scope>
    <source>
        <strain evidence="1 2">CCMP1102</strain>
    </source>
</reference>